<feature type="non-terminal residue" evidence="1">
    <location>
        <position position="246"/>
    </location>
</feature>
<evidence type="ECO:0000313" key="1">
    <source>
        <dbReference type="EMBL" id="CAG8676001.1"/>
    </source>
</evidence>
<evidence type="ECO:0000313" key="2">
    <source>
        <dbReference type="Proteomes" id="UP000789525"/>
    </source>
</evidence>
<name>A0ACA9NUS6_9GLOM</name>
<gene>
    <name evidence="1" type="ORF">ACOLOM_LOCUS9136</name>
</gene>
<sequence length="246" mass="26682">MSSEVDLPSMECFLIEDRKATMICGKLSSETFHPPDPALADQLRLTYDPSIHGTSGPIHSSYPPFLYPATRNFLSAIEEFGSHVPRDGTSGDALGAFWVPNTLDPSSMTRSFARTGYYNPASSRSNLHLLTSTTVTKILIQNKTAFASSKDSPLQTVKARCEVILAAGSQHTPQLLLLSGIGDKKSLKSLSIDVVADLPGVGQNFQDHTAIIPVATFLNDLNPSPSNTSNATWVAEQRILYDTEKK</sequence>
<accession>A0ACA9NUS6</accession>
<protein>
    <submittedName>
        <fullName evidence="1">6351_t:CDS:1</fullName>
    </submittedName>
</protein>
<reference evidence="1" key="1">
    <citation type="submission" date="2021-06" db="EMBL/GenBank/DDBJ databases">
        <authorList>
            <person name="Kallberg Y."/>
            <person name="Tangrot J."/>
            <person name="Rosling A."/>
        </authorList>
    </citation>
    <scope>NUCLEOTIDE SEQUENCE</scope>
    <source>
        <strain evidence="1">CL356</strain>
    </source>
</reference>
<comment type="caution">
    <text evidence="1">The sequence shown here is derived from an EMBL/GenBank/DDBJ whole genome shotgun (WGS) entry which is preliminary data.</text>
</comment>
<keyword evidence="2" id="KW-1185">Reference proteome</keyword>
<proteinExistence type="predicted"/>
<dbReference type="EMBL" id="CAJVPT010025675">
    <property type="protein sequence ID" value="CAG8676001.1"/>
    <property type="molecule type" value="Genomic_DNA"/>
</dbReference>
<organism evidence="1 2">
    <name type="scientific">Acaulospora colombiana</name>
    <dbReference type="NCBI Taxonomy" id="27376"/>
    <lineage>
        <taxon>Eukaryota</taxon>
        <taxon>Fungi</taxon>
        <taxon>Fungi incertae sedis</taxon>
        <taxon>Mucoromycota</taxon>
        <taxon>Glomeromycotina</taxon>
        <taxon>Glomeromycetes</taxon>
        <taxon>Diversisporales</taxon>
        <taxon>Acaulosporaceae</taxon>
        <taxon>Acaulospora</taxon>
    </lineage>
</organism>
<dbReference type="Proteomes" id="UP000789525">
    <property type="component" value="Unassembled WGS sequence"/>
</dbReference>